<dbReference type="PANTHER" id="PTHR10622:SF10">
    <property type="entry name" value="HET DOMAIN-CONTAINING PROTEIN"/>
    <property type="match status" value="1"/>
</dbReference>
<evidence type="ECO:0000313" key="3">
    <source>
        <dbReference type="Proteomes" id="UP001168146"/>
    </source>
</evidence>
<gene>
    <name evidence="2" type="ORF">LTR82_017989</name>
</gene>
<dbReference type="PANTHER" id="PTHR10622">
    <property type="entry name" value="HET DOMAIN-CONTAINING PROTEIN"/>
    <property type="match status" value="1"/>
</dbReference>
<organism evidence="2 3">
    <name type="scientific">Friedmanniomyces endolithicus</name>
    <dbReference type="NCBI Taxonomy" id="329885"/>
    <lineage>
        <taxon>Eukaryota</taxon>
        <taxon>Fungi</taxon>
        <taxon>Dikarya</taxon>
        <taxon>Ascomycota</taxon>
        <taxon>Pezizomycotina</taxon>
        <taxon>Dothideomycetes</taxon>
        <taxon>Dothideomycetidae</taxon>
        <taxon>Mycosphaerellales</taxon>
        <taxon>Teratosphaeriaceae</taxon>
        <taxon>Friedmanniomyces</taxon>
    </lineage>
</organism>
<reference evidence="2" key="1">
    <citation type="submission" date="2021-12" db="EMBL/GenBank/DDBJ databases">
        <title>Black yeast isolated from Biological Soil Crust.</title>
        <authorList>
            <person name="Kurbessoian T."/>
        </authorList>
    </citation>
    <scope>NUCLEOTIDE SEQUENCE</scope>
    <source>
        <strain evidence="2">CCFEE 5208</strain>
    </source>
</reference>
<feature type="domain" description="Heterokaryon incompatibility" evidence="1">
    <location>
        <begin position="28"/>
        <end position="78"/>
    </location>
</feature>
<dbReference type="EMBL" id="JASUXU010000216">
    <property type="protein sequence ID" value="KAK0302111.1"/>
    <property type="molecule type" value="Genomic_DNA"/>
</dbReference>
<dbReference type="AlphaFoldDB" id="A0AAN6F365"/>
<proteinExistence type="predicted"/>
<name>A0AAN6F365_9PEZI</name>
<evidence type="ECO:0000259" key="1">
    <source>
        <dbReference type="Pfam" id="PF06985"/>
    </source>
</evidence>
<protein>
    <recommendedName>
        <fullName evidence="1">Heterokaryon incompatibility domain-containing protein</fullName>
    </recommendedName>
</protein>
<dbReference type="Pfam" id="PF06985">
    <property type="entry name" value="HET"/>
    <property type="match status" value="1"/>
</dbReference>
<evidence type="ECO:0000313" key="2">
    <source>
        <dbReference type="EMBL" id="KAK0302111.1"/>
    </source>
</evidence>
<accession>A0AAN6F365</accession>
<comment type="caution">
    <text evidence="2">The sequence shown here is derived from an EMBL/GenBank/DDBJ whole genome shotgun (WGS) entry which is preliminary data.</text>
</comment>
<sequence>MRLLKGIAGDGFKITKDLNEDDIPPDAILSYTWGADEEEVSYADIVNGTGRHKNGYKKLEFCAKQARRDGQRYFWVDTCLYR</sequence>
<dbReference type="Proteomes" id="UP001168146">
    <property type="component" value="Unassembled WGS sequence"/>
</dbReference>
<dbReference type="InterPro" id="IPR010730">
    <property type="entry name" value="HET"/>
</dbReference>